<dbReference type="PANTHER" id="PTHR21621:SF0">
    <property type="entry name" value="BETA-CITRYLGLUTAMATE SYNTHASE B-RELATED"/>
    <property type="match status" value="1"/>
</dbReference>
<evidence type="ECO:0000256" key="7">
    <source>
        <dbReference type="ARBA" id="ARBA00022840"/>
    </source>
</evidence>
<accession>A0A4U0T9A0</accession>
<comment type="caution">
    <text evidence="12">The sequence shown here is derived from an EMBL/GenBank/DDBJ whole genome shotgun (WGS) entry which is preliminary data.</text>
</comment>
<dbReference type="Gene3D" id="3.30.1490.20">
    <property type="entry name" value="ATP-grasp fold, A domain"/>
    <property type="match status" value="1"/>
</dbReference>
<evidence type="ECO:0000256" key="6">
    <source>
        <dbReference type="ARBA" id="ARBA00022741"/>
    </source>
</evidence>
<dbReference type="InterPro" id="IPR016185">
    <property type="entry name" value="PreATP-grasp_dom_sf"/>
</dbReference>
<evidence type="ECO:0000256" key="4">
    <source>
        <dbReference type="ARBA" id="ARBA00022605"/>
    </source>
</evidence>
<dbReference type="SUPFAM" id="SSF56059">
    <property type="entry name" value="Glutathione synthetase ATP-binding domain-like"/>
    <property type="match status" value="1"/>
</dbReference>
<dbReference type="InterPro" id="IPR004666">
    <property type="entry name" value="Rp_bS6_RimK/Lys_biosynth_LsyX"/>
</dbReference>
<dbReference type="InterPro" id="IPR013815">
    <property type="entry name" value="ATP_grasp_subdomain_1"/>
</dbReference>
<evidence type="ECO:0000256" key="8">
    <source>
        <dbReference type="ARBA" id="ARBA00022842"/>
    </source>
</evidence>
<dbReference type="NCBIfam" id="TIGR00768">
    <property type="entry name" value="rimK_fam"/>
    <property type="match status" value="1"/>
</dbReference>
<keyword evidence="6 10" id="KW-0547">Nucleotide-binding</keyword>
<name>A0A4U0T9A0_9ACTN</name>
<comment type="pathway">
    <text evidence="9">Amino-acid biosynthesis.</text>
</comment>
<evidence type="ECO:0000259" key="11">
    <source>
        <dbReference type="PROSITE" id="PS50975"/>
    </source>
</evidence>
<keyword evidence="5" id="KW-0479">Metal-binding</keyword>
<evidence type="ECO:0000256" key="5">
    <source>
        <dbReference type="ARBA" id="ARBA00022723"/>
    </source>
</evidence>
<dbReference type="Proteomes" id="UP000305778">
    <property type="component" value="Unassembled WGS sequence"/>
</dbReference>
<dbReference type="GO" id="GO:0009432">
    <property type="term" value="P:SOS response"/>
    <property type="evidence" value="ECO:0007669"/>
    <property type="project" value="TreeGrafter"/>
</dbReference>
<dbReference type="OrthoDB" id="9803907at2"/>
<proteinExistence type="inferred from homology"/>
<evidence type="ECO:0000256" key="9">
    <source>
        <dbReference type="ARBA" id="ARBA00029440"/>
    </source>
</evidence>
<keyword evidence="8" id="KW-0460">Magnesium</keyword>
<dbReference type="Pfam" id="PF22626">
    <property type="entry name" value="LysX_preATP_grasp"/>
    <property type="match status" value="1"/>
</dbReference>
<dbReference type="InterPro" id="IPR013651">
    <property type="entry name" value="ATP-grasp_RimK-type"/>
</dbReference>
<dbReference type="RefSeq" id="WP_136721485.1">
    <property type="nucleotide sequence ID" value="NZ_SUMC01000001.1"/>
</dbReference>
<keyword evidence="13" id="KW-1185">Reference proteome</keyword>
<dbReference type="EMBL" id="SUMC01000001">
    <property type="protein sequence ID" value="TKA13325.1"/>
    <property type="molecule type" value="Genomic_DNA"/>
</dbReference>
<dbReference type="GO" id="GO:0009085">
    <property type="term" value="P:lysine biosynthetic process"/>
    <property type="evidence" value="ECO:0007669"/>
    <property type="project" value="InterPro"/>
</dbReference>
<evidence type="ECO:0000313" key="13">
    <source>
        <dbReference type="Proteomes" id="UP000305778"/>
    </source>
</evidence>
<evidence type="ECO:0000313" key="12">
    <source>
        <dbReference type="EMBL" id="TKA13325.1"/>
    </source>
</evidence>
<dbReference type="InterPro" id="IPR054562">
    <property type="entry name" value="LysX/ArgX_preATP_grasp"/>
</dbReference>
<dbReference type="InterPro" id="IPR011870">
    <property type="entry name" value="LysX_arch"/>
</dbReference>
<dbReference type="InterPro" id="IPR011761">
    <property type="entry name" value="ATP-grasp"/>
</dbReference>
<keyword evidence="4" id="KW-0028">Amino-acid biosynthesis</keyword>
<gene>
    <name evidence="12" type="primary">lysX</name>
    <name evidence="12" type="ORF">FCI23_00990</name>
</gene>
<feature type="domain" description="ATP-grasp" evidence="11">
    <location>
        <begin position="100"/>
        <end position="286"/>
    </location>
</feature>
<organism evidence="12 13">
    <name type="scientific">Actinacidiphila oryziradicis</name>
    <dbReference type="NCBI Taxonomy" id="2571141"/>
    <lineage>
        <taxon>Bacteria</taxon>
        <taxon>Bacillati</taxon>
        <taxon>Actinomycetota</taxon>
        <taxon>Actinomycetes</taxon>
        <taxon>Kitasatosporales</taxon>
        <taxon>Streptomycetaceae</taxon>
        <taxon>Actinacidiphila</taxon>
    </lineage>
</organism>
<keyword evidence="3" id="KW-0436">Ligase</keyword>
<dbReference type="GO" id="GO:0018169">
    <property type="term" value="F:ribosomal S6-glutamic acid ligase activity"/>
    <property type="evidence" value="ECO:0007669"/>
    <property type="project" value="TreeGrafter"/>
</dbReference>
<protein>
    <submittedName>
        <fullName evidence="12">Lysine biosynthesis protein LysX</fullName>
    </submittedName>
</protein>
<evidence type="ECO:0000256" key="10">
    <source>
        <dbReference type="PROSITE-ProRule" id="PRU00409"/>
    </source>
</evidence>
<dbReference type="NCBIfam" id="TIGR02144">
    <property type="entry name" value="LysX_arch"/>
    <property type="match status" value="1"/>
</dbReference>
<evidence type="ECO:0000256" key="3">
    <source>
        <dbReference type="ARBA" id="ARBA00022598"/>
    </source>
</evidence>
<dbReference type="GO" id="GO:0005737">
    <property type="term" value="C:cytoplasm"/>
    <property type="evidence" value="ECO:0007669"/>
    <property type="project" value="TreeGrafter"/>
</dbReference>
<dbReference type="SUPFAM" id="SSF52440">
    <property type="entry name" value="PreATP-grasp domain"/>
    <property type="match status" value="1"/>
</dbReference>
<dbReference type="Gene3D" id="3.40.50.20">
    <property type="match status" value="1"/>
</dbReference>
<dbReference type="AlphaFoldDB" id="A0A4U0T9A0"/>
<evidence type="ECO:0000256" key="1">
    <source>
        <dbReference type="ARBA" id="ARBA00001946"/>
    </source>
</evidence>
<dbReference type="Pfam" id="PF08443">
    <property type="entry name" value="RimK"/>
    <property type="match status" value="1"/>
</dbReference>
<dbReference type="GO" id="GO:0046872">
    <property type="term" value="F:metal ion binding"/>
    <property type="evidence" value="ECO:0007669"/>
    <property type="project" value="UniProtKB-KW"/>
</dbReference>
<dbReference type="GO" id="GO:0005524">
    <property type="term" value="F:ATP binding"/>
    <property type="evidence" value="ECO:0007669"/>
    <property type="project" value="UniProtKB-UniRule"/>
</dbReference>
<dbReference type="Gene3D" id="3.30.470.20">
    <property type="entry name" value="ATP-grasp fold, B domain"/>
    <property type="match status" value="1"/>
</dbReference>
<dbReference type="PROSITE" id="PS50975">
    <property type="entry name" value="ATP_GRASP"/>
    <property type="match status" value="1"/>
</dbReference>
<comment type="cofactor">
    <cofactor evidence="1">
        <name>Mg(2+)</name>
        <dbReference type="ChEBI" id="CHEBI:18420"/>
    </cofactor>
</comment>
<dbReference type="PANTHER" id="PTHR21621">
    <property type="entry name" value="RIBOSOMAL PROTEIN S6 MODIFICATION PROTEIN"/>
    <property type="match status" value="1"/>
</dbReference>
<sequence>MTLGKPSTAPRTALLASRIRFEEKRILEALERRGVPCTQIDTRTVRHHMDGLPPAWDLVLNREISATKALYAALTFEASGVTVVNSSAAIEICGDKWRTSLALHRAGIPTPRASLALTTEAAQQAAEEIGYPVVIKPLVGSWGRRVALLPDADATRTVLEHCDAIPSPQAQIIYLQSYVDKPGRDIRVIVVGGVPIGAVYRMSDEWRTNVARGSRTKPCALTDDIAGLAVAAAAQTGAAIAGVDLAEDVDGGLYVLEVNHGVEFKGFQEALDGRVDVAEEIADRLVSEVWK</sequence>
<comment type="similarity">
    <text evidence="2">Belongs to the RimK family. LysX subfamily.</text>
</comment>
<reference evidence="12 13" key="1">
    <citation type="submission" date="2019-04" db="EMBL/GenBank/DDBJ databases">
        <title>Streptomyces oryziradicis sp. nov., a novel actinomycete isolated from rhizosphere soil of rice (Oryza sativa L.).</title>
        <authorList>
            <person name="Li C."/>
        </authorList>
    </citation>
    <scope>NUCLEOTIDE SEQUENCE [LARGE SCALE GENOMIC DNA]</scope>
    <source>
        <strain evidence="12 13">NEAU-C40</strain>
    </source>
</reference>
<evidence type="ECO:0000256" key="2">
    <source>
        <dbReference type="ARBA" id="ARBA00006239"/>
    </source>
</evidence>
<keyword evidence="7 10" id="KW-0067">ATP-binding</keyword>